<keyword evidence="3" id="KW-1185">Reference proteome</keyword>
<evidence type="ECO:0000313" key="3">
    <source>
        <dbReference type="Proteomes" id="UP001595952"/>
    </source>
</evidence>
<organism evidence="2 3">
    <name type="scientific">Deinococcus hohokamensis</name>
    <dbReference type="NCBI Taxonomy" id="309883"/>
    <lineage>
        <taxon>Bacteria</taxon>
        <taxon>Thermotogati</taxon>
        <taxon>Deinococcota</taxon>
        <taxon>Deinococci</taxon>
        <taxon>Deinococcales</taxon>
        <taxon>Deinococcaceae</taxon>
        <taxon>Deinococcus</taxon>
    </lineage>
</organism>
<keyword evidence="1" id="KW-0732">Signal</keyword>
<name>A0ABV9I6C2_9DEIO</name>
<dbReference type="Proteomes" id="UP001595952">
    <property type="component" value="Unassembled WGS sequence"/>
</dbReference>
<comment type="caution">
    <text evidence="2">The sequence shown here is derived from an EMBL/GenBank/DDBJ whole genome shotgun (WGS) entry which is preliminary data.</text>
</comment>
<evidence type="ECO:0000313" key="2">
    <source>
        <dbReference type="EMBL" id="MFC4637882.1"/>
    </source>
</evidence>
<accession>A0ABV9I6C2</accession>
<dbReference type="RefSeq" id="WP_380060909.1">
    <property type="nucleotide sequence ID" value="NZ_JBHSEI010000002.1"/>
</dbReference>
<feature type="signal peptide" evidence="1">
    <location>
        <begin position="1"/>
        <end position="26"/>
    </location>
</feature>
<gene>
    <name evidence="2" type="ORF">ACFO0D_05965</name>
</gene>
<reference evidence="3" key="1">
    <citation type="journal article" date="2019" name="Int. J. Syst. Evol. Microbiol.">
        <title>The Global Catalogue of Microorganisms (GCM) 10K type strain sequencing project: providing services to taxonomists for standard genome sequencing and annotation.</title>
        <authorList>
            <consortium name="The Broad Institute Genomics Platform"/>
            <consortium name="The Broad Institute Genome Sequencing Center for Infectious Disease"/>
            <person name="Wu L."/>
            <person name="Ma J."/>
        </authorList>
    </citation>
    <scope>NUCLEOTIDE SEQUENCE [LARGE SCALE GENOMIC DNA]</scope>
    <source>
        <strain evidence="3">CCUG 55995</strain>
    </source>
</reference>
<evidence type="ECO:0000256" key="1">
    <source>
        <dbReference type="SAM" id="SignalP"/>
    </source>
</evidence>
<sequence length="122" mass="12910">MRTPFFTRTSPLLVATTALCGGLAQANQGTTLSVQFSGMTGTDLTGAECAQRLQVLSTLLQGAGYGPVRMLAFPDGTLVARWYHAGSQRTVLVFSGQKMTGNVFGASEYAGLVRLNEFQSSP</sequence>
<feature type="chain" id="PRO_5047264366" evidence="1">
    <location>
        <begin position="27"/>
        <end position="122"/>
    </location>
</feature>
<dbReference type="EMBL" id="JBHSEI010000002">
    <property type="protein sequence ID" value="MFC4637882.1"/>
    <property type="molecule type" value="Genomic_DNA"/>
</dbReference>
<proteinExistence type="predicted"/>
<protein>
    <submittedName>
        <fullName evidence="2">Uncharacterized protein</fullName>
    </submittedName>
</protein>